<protein>
    <recommendedName>
        <fullName evidence="3">DUF6535 domain-containing protein</fullName>
    </recommendedName>
</protein>
<evidence type="ECO:0000313" key="4">
    <source>
        <dbReference type="EMBL" id="PCH43024.1"/>
    </source>
</evidence>
<dbReference type="EMBL" id="KB468135">
    <property type="protein sequence ID" value="PCH43024.1"/>
    <property type="molecule type" value="Genomic_DNA"/>
</dbReference>
<feature type="transmembrane region" description="Helical" evidence="2">
    <location>
        <begin position="205"/>
        <end position="224"/>
    </location>
</feature>
<feature type="domain" description="DUF6535" evidence="3">
    <location>
        <begin position="190"/>
        <end position="352"/>
    </location>
</feature>
<proteinExistence type="predicted"/>
<keyword evidence="2" id="KW-0812">Transmembrane</keyword>
<dbReference type="AlphaFoldDB" id="A0A2H3K1W2"/>
<name>A0A2H3K1W2_WOLCO</name>
<dbReference type="Proteomes" id="UP000218811">
    <property type="component" value="Unassembled WGS sequence"/>
</dbReference>
<dbReference type="Pfam" id="PF20153">
    <property type="entry name" value="DUF6535"/>
    <property type="match status" value="1"/>
</dbReference>
<sequence>MYRCLGHSSSNDHNKTRVGQLLYKTQQTSTSGGHHFTTPAFSPLGLARIERPSSIWTSPIAVASSGTWDRWRAEFHQQFRRRSRQQTERSAVNCKMHNGTNLPLNASHREGQGGSPRAAAHSSFSNGCTCLQDERLLPICDHLVLPQRHELKTDLTKDSNNAKFQAQDRPQGTIKPMRNTGEVVASSQLVWDHERRRVERRKDEIDNLLVFAALFSAVLTSFAVNSYQMLQPQSSNQSSQVLPHVSQILGALVLNSGSINSTSPELLRLLQADITSATQTVALSAIVINGLWFSSLVCSLAAASVGITIRQWLNHHDDIPIGFDAQDNVRVWHLRRDGYDGWHVTGLLIFYPYCSTSLCNPPLHAVADAIMAQIALLGVFLIFTTIAPVFRQNCPYRSPQSLWMLQLAQSMWFVLYRSIGRPAGLRLWVQAIHQWPSRWHVGYTASWRIYEQQVMVSCGQSCKTPRMLRRGSGLSSLSWSTEQTELMEAQVWSGLSATTAMRAPS</sequence>
<accession>A0A2H3K1W2</accession>
<dbReference type="OMA" id="ERSAVNC"/>
<feature type="transmembrane region" description="Helical" evidence="2">
    <location>
        <begin position="281"/>
        <end position="307"/>
    </location>
</feature>
<evidence type="ECO:0000256" key="2">
    <source>
        <dbReference type="SAM" id="Phobius"/>
    </source>
</evidence>
<feature type="transmembrane region" description="Helical" evidence="2">
    <location>
        <begin position="244"/>
        <end position="260"/>
    </location>
</feature>
<organism evidence="4 5">
    <name type="scientific">Wolfiporia cocos (strain MD-104)</name>
    <name type="common">Brown rot fungus</name>
    <dbReference type="NCBI Taxonomy" id="742152"/>
    <lineage>
        <taxon>Eukaryota</taxon>
        <taxon>Fungi</taxon>
        <taxon>Dikarya</taxon>
        <taxon>Basidiomycota</taxon>
        <taxon>Agaricomycotina</taxon>
        <taxon>Agaricomycetes</taxon>
        <taxon>Polyporales</taxon>
        <taxon>Phaeolaceae</taxon>
        <taxon>Wolfiporia</taxon>
    </lineage>
</organism>
<dbReference type="InterPro" id="IPR045338">
    <property type="entry name" value="DUF6535"/>
</dbReference>
<keyword evidence="2" id="KW-0472">Membrane</keyword>
<feature type="region of interest" description="Disordered" evidence="1">
    <location>
        <begin position="96"/>
        <end position="119"/>
    </location>
</feature>
<evidence type="ECO:0000259" key="3">
    <source>
        <dbReference type="Pfam" id="PF20153"/>
    </source>
</evidence>
<gene>
    <name evidence="4" type="ORF">WOLCODRAFT_144333</name>
</gene>
<reference evidence="4 5" key="1">
    <citation type="journal article" date="2012" name="Science">
        <title>The Paleozoic origin of enzymatic lignin decomposition reconstructed from 31 fungal genomes.</title>
        <authorList>
            <person name="Floudas D."/>
            <person name="Binder M."/>
            <person name="Riley R."/>
            <person name="Barry K."/>
            <person name="Blanchette R.A."/>
            <person name="Henrissat B."/>
            <person name="Martinez A.T."/>
            <person name="Otillar R."/>
            <person name="Spatafora J.W."/>
            <person name="Yadav J.S."/>
            <person name="Aerts A."/>
            <person name="Benoit I."/>
            <person name="Boyd A."/>
            <person name="Carlson A."/>
            <person name="Copeland A."/>
            <person name="Coutinho P.M."/>
            <person name="de Vries R.P."/>
            <person name="Ferreira P."/>
            <person name="Findley K."/>
            <person name="Foster B."/>
            <person name="Gaskell J."/>
            <person name="Glotzer D."/>
            <person name="Gorecki P."/>
            <person name="Heitman J."/>
            <person name="Hesse C."/>
            <person name="Hori C."/>
            <person name="Igarashi K."/>
            <person name="Jurgens J.A."/>
            <person name="Kallen N."/>
            <person name="Kersten P."/>
            <person name="Kohler A."/>
            <person name="Kuees U."/>
            <person name="Kumar T.K.A."/>
            <person name="Kuo A."/>
            <person name="LaButti K."/>
            <person name="Larrondo L.F."/>
            <person name="Lindquist E."/>
            <person name="Ling A."/>
            <person name="Lombard V."/>
            <person name="Lucas S."/>
            <person name="Lundell T."/>
            <person name="Martin R."/>
            <person name="McLaughlin D.J."/>
            <person name="Morgenstern I."/>
            <person name="Morin E."/>
            <person name="Murat C."/>
            <person name="Nagy L.G."/>
            <person name="Nolan M."/>
            <person name="Ohm R.A."/>
            <person name="Patyshakuliyeva A."/>
            <person name="Rokas A."/>
            <person name="Ruiz-Duenas F.J."/>
            <person name="Sabat G."/>
            <person name="Salamov A."/>
            <person name="Samejima M."/>
            <person name="Schmutz J."/>
            <person name="Slot J.C."/>
            <person name="St John F."/>
            <person name="Stenlid J."/>
            <person name="Sun H."/>
            <person name="Sun S."/>
            <person name="Syed K."/>
            <person name="Tsang A."/>
            <person name="Wiebenga A."/>
            <person name="Young D."/>
            <person name="Pisabarro A."/>
            <person name="Eastwood D.C."/>
            <person name="Martin F."/>
            <person name="Cullen D."/>
            <person name="Grigoriev I.V."/>
            <person name="Hibbett D.S."/>
        </authorList>
    </citation>
    <scope>NUCLEOTIDE SEQUENCE [LARGE SCALE GENOMIC DNA]</scope>
    <source>
        <strain evidence="4 5">MD-104</strain>
    </source>
</reference>
<evidence type="ECO:0000256" key="1">
    <source>
        <dbReference type="SAM" id="MobiDB-lite"/>
    </source>
</evidence>
<keyword evidence="2" id="KW-1133">Transmembrane helix</keyword>
<keyword evidence="5" id="KW-1185">Reference proteome</keyword>
<feature type="transmembrane region" description="Helical" evidence="2">
    <location>
        <begin position="370"/>
        <end position="390"/>
    </location>
</feature>
<evidence type="ECO:0000313" key="5">
    <source>
        <dbReference type="Proteomes" id="UP000218811"/>
    </source>
</evidence>
<dbReference type="OrthoDB" id="3219854at2759"/>